<evidence type="ECO:0000256" key="15">
    <source>
        <dbReference type="PIRNR" id="PIRNR006337"/>
    </source>
</evidence>
<dbReference type="Gene3D" id="2.60.40.10">
    <property type="entry name" value="Immunoglobulins"/>
    <property type="match status" value="1"/>
</dbReference>
<name>A0A2U1B0H3_9BACT</name>
<dbReference type="Pfam" id="PF02806">
    <property type="entry name" value="Alpha-amylase_C"/>
    <property type="match status" value="1"/>
</dbReference>
<proteinExistence type="inferred from homology"/>
<dbReference type="InterPro" id="IPR012768">
    <property type="entry name" value="Trehalose_TreZ"/>
</dbReference>
<dbReference type="InterPro" id="IPR044901">
    <property type="entry name" value="Trehalose_TreZ_E-set_sf"/>
</dbReference>
<evidence type="ECO:0000256" key="16">
    <source>
        <dbReference type="PIRSR" id="PIRSR006337-1"/>
    </source>
</evidence>
<dbReference type="UniPathway" id="UPA00299"/>
<keyword evidence="10 15" id="KW-0326">Glycosidase</keyword>
<evidence type="ECO:0000256" key="6">
    <source>
        <dbReference type="ARBA" id="ARBA00022490"/>
    </source>
</evidence>
<dbReference type="EC" id="3.2.1.141" evidence="14 15"/>
<sequence length="616" mass="70644">MKKAGAYYLGQGRCRFTVWAPEKERMVLHLVQPEERKLDMLPDREGYYTLEVEAVYPGTRYFFMPDDEQDYSDPASFHQPDGVHEASAVIDHTAYTWQDSNWRGLPFQELVLYELHVGTFTSEGTFAAIIPRLEELVETGINAIELMPVAQFPGTRNWGYDGVYPYAVQNSYGGPEGLKLLVDACHARGIAVFLDVVYNHLGPEGNYLSQFGPYFTDQYKSPWGDAINFDGAWSDGVRDYISENPLYWFEHYHLDGLRFDAIHAVIDNGAVHIWELIHQKVKKLEQRLGRRLYLTAESDYNSPRVVKSPEMGGYGFDAQWLDDFHHALYVLLDKKGQVRYVDFGKMEQLAKAYNDGFVHSGEYVSFRKRRHGASSAGIPGDQFIAFNLNHDQAGNRAKGERLSVLVNTDRLKLAAAALMLSPYVPLLFMGEEYGEEGPFFYFVSHSDKDLIQAVREGRKREFSNYKWEAEPPDPQAEETFAQSKLNWEKRREGKHRLLLEWHRTLISMRRTHPVLQEFSKSCVRAHVIGSQGLLLHRQTQDGLLHLVCLFNFSENLLPCSLPDWSKTWQVVLDSSANEWQVRKKNITESIPDKAKATAPLQLPPLSVLVYEGRMEL</sequence>
<dbReference type="GO" id="GO:0005992">
    <property type="term" value="P:trehalose biosynthetic process"/>
    <property type="evidence" value="ECO:0007669"/>
    <property type="project" value="UniProtKB-UniRule"/>
</dbReference>
<evidence type="ECO:0000256" key="7">
    <source>
        <dbReference type="ARBA" id="ARBA00022679"/>
    </source>
</evidence>
<keyword evidence="7" id="KW-0808">Transferase</keyword>
<feature type="active site" description="Proton donor" evidence="16">
    <location>
        <position position="297"/>
    </location>
</feature>
<dbReference type="AlphaFoldDB" id="A0A2U1B0H3"/>
<evidence type="ECO:0000256" key="12">
    <source>
        <dbReference type="ARBA" id="ARBA00033284"/>
    </source>
</evidence>
<keyword evidence="9" id="KW-0119">Carbohydrate metabolism</keyword>
<dbReference type="Proteomes" id="UP000245466">
    <property type="component" value="Unassembled WGS sequence"/>
</dbReference>
<dbReference type="CDD" id="cd02853">
    <property type="entry name" value="E_set_MTHase_like_N"/>
    <property type="match status" value="1"/>
</dbReference>
<dbReference type="Pfam" id="PF00128">
    <property type="entry name" value="Alpha-amylase"/>
    <property type="match status" value="1"/>
</dbReference>
<dbReference type="PANTHER" id="PTHR43651:SF11">
    <property type="entry name" value="MALTO-OLIGOSYLTREHALOSE TREHALOHYDROLASE"/>
    <property type="match status" value="1"/>
</dbReference>
<keyword evidence="21" id="KW-1185">Reference proteome</keyword>
<feature type="binding site" evidence="17">
    <location>
        <begin position="390"/>
        <end position="395"/>
    </location>
    <ligand>
        <name>substrate</name>
    </ligand>
</feature>
<evidence type="ECO:0000313" key="21">
    <source>
        <dbReference type="Proteomes" id="UP000245466"/>
    </source>
</evidence>
<dbReference type="InterPro" id="IPR017853">
    <property type="entry name" value="GH"/>
</dbReference>
<evidence type="ECO:0000256" key="8">
    <source>
        <dbReference type="ARBA" id="ARBA00022801"/>
    </source>
</evidence>
<evidence type="ECO:0000256" key="10">
    <source>
        <dbReference type="ARBA" id="ARBA00023295"/>
    </source>
</evidence>
<evidence type="ECO:0000256" key="4">
    <source>
        <dbReference type="ARBA" id="ARBA00009000"/>
    </source>
</evidence>
<feature type="site" description="Transition state stabilizer" evidence="18">
    <location>
        <position position="391"/>
    </location>
</feature>
<gene>
    <name evidence="20" type="ORF">C8E01_10350</name>
</gene>
<comment type="caution">
    <text evidence="20">The sequence shown here is derived from an EMBL/GenBank/DDBJ whole genome shotgun (WGS) entry which is preliminary data.</text>
</comment>
<organism evidence="20 21">
    <name type="scientific">Pontibacter virosus</name>
    <dbReference type="NCBI Taxonomy" id="1765052"/>
    <lineage>
        <taxon>Bacteria</taxon>
        <taxon>Pseudomonadati</taxon>
        <taxon>Bacteroidota</taxon>
        <taxon>Cytophagia</taxon>
        <taxon>Cytophagales</taxon>
        <taxon>Hymenobacteraceae</taxon>
        <taxon>Pontibacter</taxon>
    </lineage>
</organism>
<dbReference type="InterPro" id="IPR006047">
    <property type="entry name" value="GH13_cat_dom"/>
</dbReference>
<keyword evidence="6" id="KW-0963">Cytoplasm</keyword>
<dbReference type="CDD" id="cd11325">
    <property type="entry name" value="AmyAc_GTHase"/>
    <property type="match status" value="1"/>
</dbReference>
<comment type="subcellular location">
    <subcellularLocation>
        <location evidence="2 16">Cytoplasm</location>
    </subcellularLocation>
</comment>
<feature type="active site" description="Nucleophile" evidence="16">
    <location>
        <position position="260"/>
    </location>
</feature>
<protein>
    <recommendedName>
        <fullName evidence="5 14">Malto-oligosyltrehalose trehalohydrolase</fullName>
        <shortName evidence="15">MTHase</shortName>
        <ecNumber evidence="14 15">3.2.1.141</ecNumber>
    </recommendedName>
    <alternativeName>
        <fullName evidence="12 15">4-alpha-D-((1-&gt;4)-alpha-D-glucano)trehalose trehalohydrolase</fullName>
    </alternativeName>
    <alternativeName>
        <fullName evidence="11 15">Maltooligosyl trehalose trehalohydrolase</fullName>
    </alternativeName>
</protein>
<evidence type="ECO:0000259" key="19">
    <source>
        <dbReference type="SMART" id="SM00642"/>
    </source>
</evidence>
<dbReference type="SMART" id="SM00642">
    <property type="entry name" value="Aamy"/>
    <property type="match status" value="1"/>
</dbReference>
<evidence type="ECO:0000256" key="14">
    <source>
        <dbReference type="NCBIfam" id="TIGR02402"/>
    </source>
</evidence>
<evidence type="ECO:0000256" key="9">
    <source>
        <dbReference type="ARBA" id="ARBA00023277"/>
    </source>
</evidence>
<comment type="pathway">
    <text evidence="3 15">Glycan biosynthesis; trehalose biosynthesis.</text>
</comment>
<dbReference type="GO" id="GO:0033942">
    <property type="term" value="F:4-alpha-D-(1-&gt;4)-alpha-D-glucanotrehalose trehalohydrolase activity"/>
    <property type="evidence" value="ECO:0007669"/>
    <property type="project" value="UniProtKB-EC"/>
</dbReference>
<dbReference type="GO" id="GO:0005737">
    <property type="term" value="C:cytoplasm"/>
    <property type="evidence" value="ECO:0007669"/>
    <property type="project" value="UniProtKB-SubCell"/>
</dbReference>
<dbReference type="Gene3D" id="1.10.10.760">
    <property type="entry name" value="E-set domains of sugar-utilizing enzymes"/>
    <property type="match status" value="1"/>
</dbReference>
<keyword evidence="8 15" id="KW-0378">Hydrolase</keyword>
<feature type="binding site" evidence="17">
    <location>
        <begin position="258"/>
        <end position="263"/>
    </location>
    <ligand>
        <name>substrate</name>
    </ligand>
</feature>
<comment type="catalytic activity">
    <reaction evidence="1">
        <text>Transfers a segment of a (1-&gt;4)-alpha-D-glucan chain to a primary hydroxy group in a similar glucan chain.</text>
        <dbReference type="EC" id="2.4.1.18"/>
    </reaction>
</comment>
<evidence type="ECO:0000256" key="13">
    <source>
        <dbReference type="ARBA" id="ARBA00034013"/>
    </source>
</evidence>
<evidence type="ECO:0000256" key="5">
    <source>
        <dbReference type="ARBA" id="ARBA00015938"/>
    </source>
</evidence>
<evidence type="ECO:0000256" key="1">
    <source>
        <dbReference type="ARBA" id="ARBA00000826"/>
    </source>
</evidence>
<feature type="domain" description="Glycosyl hydrolase family 13 catalytic" evidence="19">
    <location>
        <begin position="93"/>
        <end position="458"/>
    </location>
</feature>
<evidence type="ECO:0000256" key="17">
    <source>
        <dbReference type="PIRSR" id="PIRSR006337-2"/>
    </source>
</evidence>
<accession>A0A2U1B0H3</accession>
<dbReference type="SUPFAM" id="SSF51445">
    <property type="entry name" value="(Trans)glycosidases"/>
    <property type="match status" value="1"/>
</dbReference>
<evidence type="ECO:0000256" key="11">
    <source>
        <dbReference type="ARBA" id="ARBA00032057"/>
    </source>
</evidence>
<dbReference type="PIRSF" id="PIRSF006337">
    <property type="entry name" value="Trehalose_TreZ"/>
    <property type="match status" value="1"/>
</dbReference>
<evidence type="ECO:0000256" key="2">
    <source>
        <dbReference type="ARBA" id="ARBA00004496"/>
    </source>
</evidence>
<dbReference type="EMBL" id="QEKI01000003">
    <property type="protein sequence ID" value="PVY42184.1"/>
    <property type="molecule type" value="Genomic_DNA"/>
</dbReference>
<dbReference type="PANTHER" id="PTHR43651">
    <property type="entry name" value="1,4-ALPHA-GLUCAN-BRANCHING ENZYME"/>
    <property type="match status" value="1"/>
</dbReference>
<evidence type="ECO:0000256" key="3">
    <source>
        <dbReference type="ARBA" id="ARBA00005199"/>
    </source>
</evidence>
<dbReference type="InterPro" id="IPR013783">
    <property type="entry name" value="Ig-like_fold"/>
</dbReference>
<evidence type="ECO:0000313" key="20">
    <source>
        <dbReference type="EMBL" id="PVY42184.1"/>
    </source>
</evidence>
<dbReference type="OrthoDB" id="9761875at2"/>
<dbReference type="NCBIfam" id="TIGR02402">
    <property type="entry name" value="trehalose_TreZ"/>
    <property type="match status" value="1"/>
</dbReference>
<reference evidence="20 21" key="1">
    <citation type="submission" date="2018-04" db="EMBL/GenBank/DDBJ databases">
        <title>Genomic Encyclopedia of Type Strains, Phase IV (KMG-IV): sequencing the most valuable type-strain genomes for metagenomic binning, comparative biology and taxonomic classification.</title>
        <authorList>
            <person name="Goeker M."/>
        </authorList>
    </citation>
    <scope>NUCLEOTIDE SEQUENCE [LARGE SCALE GENOMIC DNA]</scope>
    <source>
        <strain evidence="20 21">DSM 100231</strain>
    </source>
</reference>
<feature type="binding site" evidence="17">
    <location>
        <begin position="322"/>
        <end position="326"/>
    </location>
    <ligand>
        <name>substrate</name>
    </ligand>
</feature>
<dbReference type="Gene3D" id="3.20.20.80">
    <property type="entry name" value="Glycosidases"/>
    <property type="match status" value="1"/>
</dbReference>
<evidence type="ECO:0000256" key="18">
    <source>
        <dbReference type="PIRSR" id="PIRSR006337-3"/>
    </source>
</evidence>
<dbReference type="SUPFAM" id="SSF81296">
    <property type="entry name" value="E set domains"/>
    <property type="match status" value="1"/>
</dbReference>
<dbReference type="InterPro" id="IPR014756">
    <property type="entry name" value="Ig_E-set"/>
</dbReference>
<dbReference type="RefSeq" id="WP_116542366.1">
    <property type="nucleotide sequence ID" value="NZ_QEKI01000003.1"/>
</dbReference>
<comment type="catalytic activity">
    <reaction evidence="13 15">
        <text>hydrolysis of (1-&gt;4)-alpha-D-glucosidic linkage in 4-alpha-D-[(1-&gt;4)-alpha-D-glucanosyl]n trehalose to yield trehalose and (1-&gt;4)-alpha-D-glucan.</text>
        <dbReference type="EC" id="3.2.1.141"/>
    </reaction>
</comment>
<comment type="similarity">
    <text evidence="4">Belongs to the glycosyl hydrolase 13 family. GlgB subfamily.</text>
</comment>
<dbReference type="InterPro" id="IPR006048">
    <property type="entry name" value="A-amylase/branching_C"/>
</dbReference>